<dbReference type="Proteomes" id="UP000002026">
    <property type="component" value="Chromosome"/>
</dbReference>
<evidence type="ECO:0000313" key="2">
    <source>
        <dbReference type="EMBL" id="ACV21777.1"/>
    </source>
</evidence>
<evidence type="ECO:0000313" key="3">
    <source>
        <dbReference type="Proteomes" id="UP000002026"/>
    </source>
</evidence>
<name>C7N4E2_SLAHD</name>
<dbReference type="HOGENOM" id="CLU_1133004_0_0_11"/>
<evidence type="ECO:0000256" key="1">
    <source>
        <dbReference type="SAM" id="MobiDB-lite"/>
    </source>
</evidence>
<keyword evidence="3" id="KW-1185">Reference proteome</keyword>
<gene>
    <name evidence="2" type="ordered locus">Shel_07190</name>
</gene>
<proteinExistence type="predicted"/>
<sequence length="279" mass="31900">MLVRELFDEVGFKAVWKEMRFGRYPNLILVPRELLRYEGLSHREYCKERKHLLHEAYREFKSIEDAPPASQGYLFLYPLFDGKEAAECGGMAVHAGFELAPFGALGVFTYDPESEMEGYISETPWEALRTFEVFDTCVAAYGKTACAAAILRSMTVNGYSRAACERNRRRFKDEYCDDPIREMAWRLYEEQEWYDRVFLPCLDPVEEAEMEGWSPRTTVENLTYRTARSIWADDCHQDYLANLEDLEAASVSTRAGDPAGKASNDAFPASGKESGVEAF</sequence>
<protein>
    <submittedName>
        <fullName evidence="2">Uncharacterized protein</fullName>
    </submittedName>
</protein>
<reference evidence="2 3" key="1">
    <citation type="journal article" date="2009" name="Stand. Genomic Sci.">
        <title>Complete genome sequence of Slackia heliotrinireducens type strain (RHS 1).</title>
        <authorList>
            <person name="Pukall R."/>
            <person name="Lapidus A."/>
            <person name="Nolan M."/>
            <person name="Copeland A."/>
            <person name="Glavina Del Rio T."/>
            <person name="Lucas S."/>
            <person name="Chen F."/>
            <person name="Tice H."/>
            <person name="Cheng J.F."/>
            <person name="Chertkov O."/>
            <person name="Bruce D."/>
            <person name="Goodwin L."/>
            <person name="Kuske C."/>
            <person name="Brettin T."/>
            <person name="Detter J.C."/>
            <person name="Han C."/>
            <person name="Pitluck S."/>
            <person name="Pati A."/>
            <person name="Mavrommatis K."/>
            <person name="Ivanova N."/>
            <person name="Ovchinnikova G."/>
            <person name="Chen A."/>
            <person name="Palaniappan K."/>
            <person name="Schneider S."/>
            <person name="Rohde M."/>
            <person name="Chain P."/>
            <person name="D'haeseleer P."/>
            <person name="Goker M."/>
            <person name="Bristow J."/>
            <person name="Eisen J.A."/>
            <person name="Markowitz V."/>
            <person name="Kyrpides N.C."/>
            <person name="Klenk H.P."/>
            <person name="Hugenholtz P."/>
        </authorList>
    </citation>
    <scope>NUCLEOTIDE SEQUENCE [LARGE SCALE GENOMIC DNA]</scope>
    <source>
        <strain evidence="3">ATCC 29202 / DSM 20476 / NCTC 11029 / RHS 1</strain>
    </source>
</reference>
<feature type="region of interest" description="Disordered" evidence="1">
    <location>
        <begin position="254"/>
        <end position="279"/>
    </location>
</feature>
<dbReference type="RefSeq" id="WP_012797881.1">
    <property type="nucleotide sequence ID" value="NC_013165.1"/>
</dbReference>
<accession>C7N4E2</accession>
<dbReference type="EMBL" id="CP001684">
    <property type="protein sequence ID" value="ACV21777.1"/>
    <property type="molecule type" value="Genomic_DNA"/>
</dbReference>
<organism evidence="2 3">
    <name type="scientific">Slackia heliotrinireducens (strain ATCC 29202 / DSM 20476 / NCTC 11029 / RHS 1)</name>
    <name type="common">Peptococcus heliotrinreducens</name>
    <dbReference type="NCBI Taxonomy" id="471855"/>
    <lineage>
        <taxon>Bacteria</taxon>
        <taxon>Bacillati</taxon>
        <taxon>Actinomycetota</taxon>
        <taxon>Coriobacteriia</taxon>
        <taxon>Eggerthellales</taxon>
        <taxon>Eggerthellaceae</taxon>
        <taxon>Slackia</taxon>
    </lineage>
</organism>
<dbReference type="AlphaFoldDB" id="C7N4E2"/>
<dbReference type="KEGG" id="shi:Shel_07190"/>